<evidence type="ECO:0000256" key="2">
    <source>
        <dbReference type="ARBA" id="ARBA00012417"/>
    </source>
</evidence>
<feature type="domain" description="DNA-directed DNA polymerase family A palm" evidence="12">
    <location>
        <begin position="467"/>
        <end position="673"/>
    </location>
</feature>
<dbReference type="Gene3D" id="3.30.420.10">
    <property type="entry name" value="Ribonuclease H-like superfamily/Ribonuclease H"/>
    <property type="match status" value="1"/>
</dbReference>
<dbReference type="InParanoid" id="W5M2K0"/>
<dbReference type="eggNOG" id="KOG0950">
    <property type="taxonomic scope" value="Eukaryota"/>
</dbReference>
<feature type="compositionally biased region" description="Basic and acidic residues" evidence="11">
    <location>
        <begin position="19"/>
        <end position="35"/>
    </location>
</feature>
<dbReference type="GO" id="GO:0006261">
    <property type="term" value="P:DNA-templated DNA replication"/>
    <property type="evidence" value="ECO:0007669"/>
    <property type="project" value="InterPro"/>
</dbReference>
<dbReference type="EMBL" id="AHAT01020440">
    <property type="status" value="NOT_ANNOTATED_CDS"/>
    <property type="molecule type" value="Genomic_DNA"/>
</dbReference>
<dbReference type="PANTHER" id="PTHR10133">
    <property type="entry name" value="DNA POLYMERASE I"/>
    <property type="match status" value="1"/>
</dbReference>
<reference evidence="13" key="2">
    <citation type="submission" date="2025-08" db="UniProtKB">
        <authorList>
            <consortium name="Ensembl"/>
        </authorList>
    </citation>
    <scope>IDENTIFICATION</scope>
</reference>
<dbReference type="FunFam" id="1.20.1060.10:FF:000001">
    <property type="entry name" value="DNA polymerase I"/>
    <property type="match status" value="1"/>
</dbReference>
<dbReference type="InterPro" id="IPR036397">
    <property type="entry name" value="RNaseH_sf"/>
</dbReference>
<dbReference type="GO" id="GO:0003887">
    <property type="term" value="F:DNA-directed DNA polymerase activity"/>
    <property type="evidence" value="ECO:0000318"/>
    <property type="project" value="GO_Central"/>
</dbReference>
<name>W5M2K0_LEPOC</name>
<evidence type="ECO:0000256" key="7">
    <source>
        <dbReference type="ARBA" id="ARBA00022932"/>
    </source>
</evidence>
<dbReference type="EMBL" id="AHAT01020443">
    <property type="status" value="NOT_ANNOTATED_CDS"/>
    <property type="molecule type" value="Genomic_DNA"/>
</dbReference>
<dbReference type="CDD" id="cd08638">
    <property type="entry name" value="DNA_pol_A_theta"/>
    <property type="match status" value="1"/>
</dbReference>
<dbReference type="Bgee" id="ENSLOCG00000002235">
    <property type="expression patterns" value="Expressed in testis and 1 other cell type or tissue"/>
</dbReference>
<reference evidence="13" key="3">
    <citation type="submission" date="2025-09" db="UniProtKB">
        <authorList>
            <consortium name="Ensembl"/>
        </authorList>
    </citation>
    <scope>IDENTIFICATION</scope>
</reference>
<dbReference type="GO" id="GO:0003677">
    <property type="term" value="F:DNA binding"/>
    <property type="evidence" value="ECO:0007669"/>
    <property type="project" value="UniProtKB-KW"/>
</dbReference>
<dbReference type="AlphaFoldDB" id="W5M2K0"/>
<proteinExistence type="inferred from homology"/>
<dbReference type="EMBL" id="AHAT01020439">
    <property type="status" value="NOT_ANNOTATED_CDS"/>
    <property type="molecule type" value="Genomic_DNA"/>
</dbReference>
<keyword evidence="8" id="KW-0238">DNA-binding</keyword>
<evidence type="ECO:0000256" key="1">
    <source>
        <dbReference type="ARBA" id="ARBA00007705"/>
    </source>
</evidence>
<sequence length="728" mass="81116">GKAVSSGISLKRKRMTLSDNDRGSSEKPETGKEKVGTASAGLKSPVAVTSEAGVCDASRLSQEERALVLRETAQASVIVLTMVYQDGTAQLNAEQKSCPPVSGVLVLLKSELDAMESEGCSAGLPGSEGSGCKVIFLKLEQRPAWAQQGYRQDRFSKEMLLCILGSAQDVICFKAKDLLCTALQYFGKEISWKQVALCRILDPQIAAWLLDPADTASCFWDLVAKRCKTRAAVKPCAGAREDMVANMYITQPNVSGSLLVLYRLMMDLRASLQEQGLWKLFCSVELRLTTVLAVMEIHRIHVDKDALEKTSKILGMKLKQLEQEAHQAAGQQFLVSSSSQLRVVLFEKLRLHERCENKKLPKTVLRQQQSTSEATLMQLQDLHPLPKIILEYRQVHKIKSAYVDGILSCMSKKKSNNPKWGNTSSAVTSMFSLQFQNIQAIPRQSIQIIKKQYFTGKEPEVITIHPRSMFISEEGWTFLAADFSQVELRLLAHLSSDPELLRVFQEPLAAGDVFISLASQWKGLPEGKLKPEDREQAKRIVYSVVYGAGKERLSEILGLTAEQAGQFVDSFLQKYKQVRAFTQKTIQQCQDQGCVVSIMGRRRHLPHILSPDWTLRNQAERQAVNFVVQGSAADLCKMAMIRIFSHIASSPTLTARLIAQIHDELLFEVEDSQVEEFAGVVQTTMESLQHIDCFGVHLKVPLRVMLSSGKSWGSLAELARPRSLPHRL</sequence>
<evidence type="ECO:0000256" key="9">
    <source>
        <dbReference type="ARBA" id="ARBA00023204"/>
    </source>
</evidence>
<dbReference type="SMART" id="SM00482">
    <property type="entry name" value="POLAc"/>
    <property type="match status" value="1"/>
</dbReference>
<dbReference type="Ensembl" id="ENSLOCT00000002614.1">
    <property type="protein sequence ID" value="ENSLOCP00000002608.1"/>
    <property type="gene ID" value="ENSLOCG00000002235.1"/>
</dbReference>
<dbReference type="Pfam" id="PF00476">
    <property type="entry name" value="DNA_pol_A"/>
    <property type="match status" value="1"/>
</dbReference>
<dbReference type="PRINTS" id="PR00868">
    <property type="entry name" value="DNAPOLI"/>
</dbReference>
<dbReference type="Gene3D" id="3.30.70.370">
    <property type="match status" value="1"/>
</dbReference>
<evidence type="ECO:0000259" key="12">
    <source>
        <dbReference type="SMART" id="SM00482"/>
    </source>
</evidence>
<dbReference type="Gene3D" id="1.20.1060.10">
    <property type="entry name" value="Taq DNA Polymerase, Chain T, domain 4"/>
    <property type="match status" value="1"/>
</dbReference>
<protein>
    <recommendedName>
        <fullName evidence="2">DNA-directed DNA polymerase</fullName>
        <ecNumber evidence="2">2.7.7.7</ecNumber>
    </recommendedName>
</protein>
<dbReference type="STRING" id="7918.ENSLOCP00000002608"/>
<dbReference type="GeneTree" id="ENSGT00940000159015"/>
<dbReference type="EMBL" id="AHAT01020446">
    <property type="status" value="NOT_ANNOTATED_CDS"/>
    <property type="molecule type" value="Genomic_DNA"/>
</dbReference>
<dbReference type="EMBL" id="AHAT01020438">
    <property type="status" value="NOT_ANNOTATED_CDS"/>
    <property type="molecule type" value="Genomic_DNA"/>
</dbReference>
<feature type="region of interest" description="Disordered" evidence="11">
    <location>
        <begin position="1"/>
        <end position="42"/>
    </location>
</feature>
<evidence type="ECO:0000256" key="4">
    <source>
        <dbReference type="ARBA" id="ARBA00022695"/>
    </source>
</evidence>
<evidence type="ECO:0000313" key="14">
    <source>
        <dbReference type="Proteomes" id="UP000018468"/>
    </source>
</evidence>
<organism evidence="13 14">
    <name type="scientific">Lepisosteus oculatus</name>
    <name type="common">Spotted gar</name>
    <dbReference type="NCBI Taxonomy" id="7918"/>
    <lineage>
        <taxon>Eukaryota</taxon>
        <taxon>Metazoa</taxon>
        <taxon>Chordata</taxon>
        <taxon>Craniata</taxon>
        <taxon>Vertebrata</taxon>
        <taxon>Euteleostomi</taxon>
        <taxon>Actinopterygii</taxon>
        <taxon>Neopterygii</taxon>
        <taxon>Holostei</taxon>
        <taxon>Semionotiformes</taxon>
        <taxon>Lepisosteidae</taxon>
        <taxon>Lepisosteus</taxon>
    </lineage>
</organism>
<keyword evidence="4" id="KW-0548">Nucleotidyltransferase</keyword>
<evidence type="ECO:0000256" key="5">
    <source>
        <dbReference type="ARBA" id="ARBA00022705"/>
    </source>
</evidence>
<dbReference type="SUPFAM" id="SSF56672">
    <property type="entry name" value="DNA/RNA polymerases"/>
    <property type="match status" value="1"/>
</dbReference>
<evidence type="ECO:0000313" key="13">
    <source>
        <dbReference type="Ensembl" id="ENSLOCP00000002608.1"/>
    </source>
</evidence>
<dbReference type="InterPro" id="IPR001098">
    <property type="entry name" value="DNA-dir_DNA_pol_A_palm_dom"/>
</dbReference>
<dbReference type="EMBL" id="AHAT01020447">
    <property type="status" value="NOT_ANNOTATED_CDS"/>
    <property type="molecule type" value="Genomic_DNA"/>
</dbReference>
<dbReference type="InterPro" id="IPR002298">
    <property type="entry name" value="DNA_polymerase_A"/>
</dbReference>
<dbReference type="EMBL" id="AHAT01020445">
    <property type="status" value="NOT_ANNOTATED_CDS"/>
    <property type="molecule type" value="Genomic_DNA"/>
</dbReference>
<dbReference type="EMBL" id="AHAT01020441">
    <property type="status" value="NOT_ANNOTATED_CDS"/>
    <property type="molecule type" value="Genomic_DNA"/>
</dbReference>
<keyword evidence="7" id="KW-0239">DNA-directed DNA polymerase</keyword>
<keyword evidence="9" id="KW-0234">DNA repair</keyword>
<dbReference type="PANTHER" id="PTHR10133:SF27">
    <property type="entry name" value="DNA POLYMERASE NU"/>
    <property type="match status" value="1"/>
</dbReference>
<dbReference type="Proteomes" id="UP000018468">
    <property type="component" value="Linkage group LG4"/>
</dbReference>
<dbReference type="FunFam" id="3.30.420.10:FF:000362">
    <property type="match status" value="1"/>
</dbReference>
<dbReference type="EC" id="2.7.7.7" evidence="2"/>
<dbReference type="InterPro" id="IPR040940">
    <property type="entry name" value="DNA_pol_P_Exo"/>
</dbReference>
<evidence type="ECO:0000256" key="10">
    <source>
        <dbReference type="ARBA" id="ARBA00049244"/>
    </source>
</evidence>
<dbReference type="Pfam" id="PF18049">
    <property type="entry name" value="DNA_pol_P_Exo"/>
    <property type="match status" value="1"/>
</dbReference>
<evidence type="ECO:0000256" key="3">
    <source>
        <dbReference type="ARBA" id="ARBA00022679"/>
    </source>
</evidence>
<dbReference type="GO" id="GO:0006302">
    <property type="term" value="P:double-strand break repair"/>
    <property type="evidence" value="ECO:0000318"/>
    <property type="project" value="GO_Central"/>
</dbReference>
<dbReference type="OMA" id="RFLIMSN"/>
<dbReference type="EMBL" id="AHAT01020442">
    <property type="status" value="NOT_ANNOTATED_CDS"/>
    <property type="molecule type" value="Genomic_DNA"/>
</dbReference>
<accession>W5M2K0</accession>
<evidence type="ECO:0000256" key="8">
    <source>
        <dbReference type="ARBA" id="ARBA00023125"/>
    </source>
</evidence>
<comment type="catalytic activity">
    <reaction evidence="10">
        <text>DNA(n) + a 2'-deoxyribonucleoside 5'-triphosphate = DNA(n+1) + diphosphate</text>
        <dbReference type="Rhea" id="RHEA:22508"/>
        <dbReference type="Rhea" id="RHEA-COMP:17339"/>
        <dbReference type="Rhea" id="RHEA-COMP:17340"/>
        <dbReference type="ChEBI" id="CHEBI:33019"/>
        <dbReference type="ChEBI" id="CHEBI:61560"/>
        <dbReference type="ChEBI" id="CHEBI:173112"/>
        <dbReference type="EC" id="2.7.7.7"/>
    </reaction>
</comment>
<keyword evidence="6" id="KW-0227">DNA damage</keyword>
<evidence type="ECO:0000256" key="6">
    <source>
        <dbReference type="ARBA" id="ARBA00022763"/>
    </source>
</evidence>
<reference evidence="14" key="1">
    <citation type="submission" date="2011-12" db="EMBL/GenBank/DDBJ databases">
        <title>The Draft Genome of Lepisosteus oculatus.</title>
        <authorList>
            <consortium name="The Broad Institute Genome Assembly &amp; Analysis Group"/>
            <consortium name="Computational R&amp;D Group"/>
            <consortium name="and Sequencing Platform"/>
            <person name="Di Palma F."/>
            <person name="Alfoldi J."/>
            <person name="Johnson J."/>
            <person name="Berlin A."/>
            <person name="Gnerre S."/>
            <person name="Jaffe D."/>
            <person name="MacCallum I."/>
            <person name="Young S."/>
            <person name="Walker B.J."/>
            <person name="Lander E.S."/>
            <person name="Lindblad-Toh K."/>
        </authorList>
    </citation>
    <scope>NUCLEOTIDE SEQUENCE [LARGE SCALE GENOMIC DNA]</scope>
</reference>
<dbReference type="Gene3D" id="1.10.150.20">
    <property type="entry name" value="5' to 3' exonuclease, C-terminal subdomain"/>
    <property type="match status" value="1"/>
</dbReference>
<evidence type="ECO:0000256" key="11">
    <source>
        <dbReference type="SAM" id="MobiDB-lite"/>
    </source>
</evidence>
<comment type="similarity">
    <text evidence="1">Belongs to the DNA polymerase type-A family.</text>
</comment>
<dbReference type="InterPro" id="IPR043502">
    <property type="entry name" value="DNA/RNA_pol_sf"/>
</dbReference>
<keyword evidence="3" id="KW-0808">Transferase</keyword>
<keyword evidence="5" id="KW-0235">DNA replication</keyword>
<dbReference type="FunFam" id="1.10.150.20:FF:000002">
    <property type="entry name" value="DNA polymerase I"/>
    <property type="match status" value="1"/>
</dbReference>
<dbReference type="EMBL" id="AHAT01020444">
    <property type="status" value="NOT_ANNOTATED_CDS"/>
    <property type="molecule type" value="Genomic_DNA"/>
</dbReference>
<keyword evidence="14" id="KW-1185">Reference proteome</keyword>